<dbReference type="SUPFAM" id="SSF51206">
    <property type="entry name" value="cAMP-binding domain-like"/>
    <property type="match status" value="1"/>
</dbReference>
<reference evidence="1 2" key="1">
    <citation type="journal article" date="2015" name="Int. J. Syst. Evol. Microbiol.">
        <title>Nitrosospira lacus sp. nov., a psychrotolerant, ammonia-oxidizing bacterium from sandy lake sediment.</title>
        <authorList>
            <person name="Urakawa H."/>
            <person name="Garcia J.C."/>
            <person name="Nielsen J.L."/>
            <person name="Le V.Q."/>
            <person name="Kozlowski J.A."/>
            <person name="Stein L.Y."/>
            <person name="Lim C.K."/>
            <person name="Pommerening-Roser A."/>
            <person name="Martens-Habbena W."/>
            <person name="Stahl D.A."/>
            <person name="Klotz M.G."/>
        </authorList>
    </citation>
    <scope>NUCLEOTIDE SEQUENCE [LARGE SCALE GENOMIC DNA]</scope>
    <source>
        <strain evidence="1 2">APG3</strain>
    </source>
</reference>
<dbReference type="AlphaFoldDB" id="A0A1W6SN82"/>
<dbReference type="eggNOG" id="COG0664">
    <property type="taxonomic scope" value="Bacteria"/>
</dbReference>
<accession>A0A1W6SN82</accession>
<evidence type="ECO:0000313" key="1">
    <source>
        <dbReference type="EMBL" id="ARO87270.1"/>
    </source>
</evidence>
<gene>
    <name evidence="1" type="ORF">EBAPG3_005525</name>
</gene>
<dbReference type="InterPro" id="IPR018490">
    <property type="entry name" value="cNMP-bd_dom_sf"/>
</dbReference>
<keyword evidence="2" id="KW-1185">Reference proteome</keyword>
<sequence length="124" mass="13640">MAPVDYTRLLPFLELVPLQAGHIIHEPGFPIRYLYFPTTCIVARRYELGNGTFTQIGTIGNEGLTGISVLLGAETSRVRKVVQSAGNAYRINASLLKREFDLGGDCQNLLLRFAQALIVADQGF</sequence>
<evidence type="ECO:0008006" key="3">
    <source>
        <dbReference type="Google" id="ProtNLM"/>
    </source>
</evidence>
<dbReference type="Proteomes" id="UP000012179">
    <property type="component" value="Chromosome"/>
</dbReference>
<name>A0A1W6SN82_9PROT</name>
<protein>
    <recommendedName>
        <fullName evidence="3">Crp/Fnr family transcriptional regulator</fullName>
    </recommendedName>
</protein>
<organism evidence="1 2">
    <name type="scientific">Nitrosospira lacus</name>
    <dbReference type="NCBI Taxonomy" id="1288494"/>
    <lineage>
        <taxon>Bacteria</taxon>
        <taxon>Pseudomonadati</taxon>
        <taxon>Pseudomonadota</taxon>
        <taxon>Betaproteobacteria</taxon>
        <taxon>Nitrosomonadales</taxon>
        <taxon>Nitrosomonadaceae</taxon>
        <taxon>Nitrosospira</taxon>
    </lineage>
</organism>
<dbReference type="EMBL" id="CP021106">
    <property type="protein sequence ID" value="ARO87270.1"/>
    <property type="molecule type" value="Genomic_DNA"/>
</dbReference>
<evidence type="ECO:0000313" key="2">
    <source>
        <dbReference type="Proteomes" id="UP000012179"/>
    </source>
</evidence>
<proteinExistence type="predicted"/>
<dbReference type="KEGG" id="nlc:EBAPG3_005525"/>